<dbReference type="KEGG" id="lbc:LACBIDRAFT_300583"/>
<feature type="transmembrane region" description="Helical" evidence="5">
    <location>
        <begin position="103"/>
        <end position="130"/>
    </location>
</feature>
<gene>
    <name evidence="8" type="ORF">LACBIDRAFT_300583</name>
</gene>
<accession>B0CPF6</accession>
<keyword evidence="3" id="KW-0862">Zinc</keyword>
<dbReference type="SUPFAM" id="SSF57850">
    <property type="entry name" value="RING/U-box"/>
    <property type="match status" value="1"/>
</dbReference>
<keyword evidence="9" id="KW-1185">Reference proteome</keyword>
<evidence type="ECO:0000256" key="3">
    <source>
        <dbReference type="ARBA" id="ARBA00022833"/>
    </source>
</evidence>
<evidence type="ECO:0000256" key="1">
    <source>
        <dbReference type="ARBA" id="ARBA00022723"/>
    </source>
</evidence>
<dbReference type="Gene3D" id="3.30.40.10">
    <property type="entry name" value="Zinc/RING finger domain, C3HC4 (zinc finger)"/>
    <property type="match status" value="1"/>
</dbReference>
<dbReference type="PANTHER" id="PTHR46347:SF1">
    <property type="entry name" value="RING_FYVE_PHD ZINC FINGER SUPERFAMILY PROTEIN"/>
    <property type="match status" value="1"/>
</dbReference>
<dbReference type="HOGENOM" id="CLU_045297_0_0_1"/>
<organism evidence="9">
    <name type="scientific">Laccaria bicolor (strain S238N-H82 / ATCC MYA-4686)</name>
    <name type="common">Bicoloured deceiver</name>
    <name type="synonym">Laccaria laccata var. bicolor</name>
    <dbReference type="NCBI Taxonomy" id="486041"/>
    <lineage>
        <taxon>Eukaryota</taxon>
        <taxon>Fungi</taxon>
        <taxon>Dikarya</taxon>
        <taxon>Basidiomycota</taxon>
        <taxon>Agaricomycotina</taxon>
        <taxon>Agaricomycetes</taxon>
        <taxon>Agaricomycetidae</taxon>
        <taxon>Agaricales</taxon>
        <taxon>Agaricineae</taxon>
        <taxon>Hydnangiaceae</taxon>
        <taxon>Laccaria</taxon>
    </lineage>
</organism>
<keyword evidence="1" id="KW-0479">Metal-binding</keyword>
<dbReference type="Proteomes" id="UP000001194">
    <property type="component" value="Unassembled WGS sequence"/>
</dbReference>
<evidence type="ECO:0000313" key="9">
    <source>
        <dbReference type="Proteomes" id="UP000001194"/>
    </source>
</evidence>
<keyword evidence="2 4" id="KW-0863">Zinc-finger</keyword>
<dbReference type="PROSITE" id="PS51292">
    <property type="entry name" value="ZF_RING_CH"/>
    <property type="match status" value="1"/>
</dbReference>
<dbReference type="STRING" id="486041.B0CPF6"/>
<evidence type="ECO:0000259" key="6">
    <source>
        <dbReference type="PROSITE" id="PS50089"/>
    </source>
</evidence>
<protein>
    <submittedName>
        <fullName evidence="8">Predicted protein</fullName>
    </submittedName>
</protein>
<dbReference type="OrthoDB" id="264354at2759"/>
<feature type="transmembrane region" description="Helical" evidence="5">
    <location>
        <begin position="257"/>
        <end position="275"/>
    </location>
</feature>
<dbReference type="PROSITE" id="PS50089">
    <property type="entry name" value="ZF_RING_2"/>
    <property type="match status" value="1"/>
</dbReference>
<evidence type="ECO:0000313" key="8">
    <source>
        <dbReference type="EMBL" id="EDR14952.1"/>
    </source>
</evidence>
<feature type="transmembrane region" description="Helical" evidence="5">
    <location>
        <begin position="212"/>
        <end position="237"/>
    </location>
</feature>
<keyword evidence="5" id="KW-1133">Transmembrane helix</keyword>
<dbReference type="EMBL" id="DS547091">
    <property type="protein sequence ID" value="EDR14952.1"/>
    <property type="molecule type" value="Genomic_DNA"/>
</dbReference>
<evidence type="ECO:0000256" key="4">
    <source>
        <dbReference type="PROSITE-ProRule" id="PRU00175"/>
    </source>
</evidence>
<dbReference type="InterPro" id="IPR001841">
    <property type="entry name" value="Znf_RING"/>
</dbReference>
<dbReference type="GO" id="GO:0008270">
    <property type="term" value="F:zinc ion binding"/>
    <property type="evidence" value="ECO:0007669"/>
    <property type="project" value="UniProtKB-KW"/>
</dbReference>
<dbReference type="GeneID" id="6069034"/>
<dbReference type="CDD" id="cd16495">
    <property type="entry name" value="RING_CH-C4HC3_MARCH"/>
    <property type="match status" value="1"/>
</dbReference>
<evidence type="ECO:0000256" key="5">
    <source>
        <dbReference type="SAM" id="Phobius"/>
    </source>
</evidence>
<dbReference type="Pfam" id="PF12906">
    <property type="entry name" value="RINGv"/>
    <property type="match status" value="1"/>
</dbReference>
<dbReference type="SMART" id="SM00744">
    <property type="entry name" value="RINGv"/>
    <property type="match status" value="1"/>
</dbReference>
<feature type="domain" description="RING-type" evidence="6">
    <location>
        <begin position="39"/>
        <end position="93"/>
    </location>
</feature>
<evidence type="ECO:0000256" key="2">
    <source>
        <dbReference type="ARBA" id="ARBA00022771"/>
    </source>
</evidence>
<dbReference type="InterPro" id="IPR011016">
    <property type="entry name" value="Znf_RING-CH"/>
</dbReference>
<dbReference type="AlphaFoldDB" id="B0CPF6"/>
<proteinExistence type="predicted"/>
<dbReference type="InterPro" id="IPR013083">
    <property type="entry name" value="Znf_RING/FYVE/PHD"/>
</dbReference>
<feature type="transmembrane region" description="Helical" evidence="5">
    <location>
        <begin position="150"/>
        <end position="170"/>
    </location>
</feature>
<feature type="domain" description="RING-CH-type" evidence="7">
    <location>
        <begin position="31"/>
        <end position="99"/>
    </location>
</feature>
<reference evidence="8 9" key="1">
    <citation type="journal article" date="2008" name="Nature">
        <title>The genome of Laccaria bicolor provides insights into mycorrhizal symbiosis.</title>
        <authorList>
            <person name="Martin F."/>
            <person name="Aerts A."/>
            <person name="Ahren D."/>
            <person name="Brun A."/>
            <person name="Danchin E.G.J."/>
            <person name="Duchaussoy F."/>
            <person name="Gibon J."/>
            <person name="Kohler A."/>
            <person name="Lindquist E."/>
            <person name="Pereda V."/>
            <person name="Salamov A."/>
            <person name="Shapiro H.J."/>
            <person name="Wuyts J."/>
            <person name="Blaudez D."/>
            <person name="Buee M."/>
            <person name="Brokstein P."/>
            <person name="Canbaeck B."/>
            <person name="Cohen D."/>
            <person name="Courty P.E."/>
            <person name="Coutinho P.M."/>
            <person name="Delaruelle C."/>
            <person name="Detter J.C."/>
            <person name="Deveau A."/>
            <person name="DiFazio S."/>
            <person name="Duplessis S."/>
            <person name="Fraissinet-Tachet L."/>
            <person name="Lucic E."/>
            <person name="Frey-Klett P."/>
            <person name="Fourrey C."/>
            <person name="Feussner I."/>
            <person name="Gay G."/>
            <person name="Grimwood J."/>
            <person name="Hoegger P.J."/>
            <person name="Jain P."/>
            <person name="Kilaru S."/>
            <person name="Labbe J."/>
            <person name="Lin Y.C."/>
            <person name="Legue V."/>
            <person name="Le Tacon F."/>
            <person name="Marmeisse R."/>
            <person name="Melayah D."/>
            <person name="Montanini B."/>
            <person name="Muratet M."/>
            <person name="Nehls U."/>
            <person name="Niculita-Hirzel H."/>
            <person name="Oudot-Le Secq M.P."/>
            <person name="Peter M."/>
            <person name="Quesneville H."/>
            <person name="Rajashekar B."/>
            <person name="Reich M."/>
            <person name="Rouhier N."/>
            <person name="Schmutz J."/>
            <person name="Yin T."/>
            <person name="Chalot M."/>
            <person name="Henrissat B."/>
            <person name="Kuees U."/>
            <person name="Lucas S."/>
            <person name="Van de Peer Y."/>
            <person name="Podila G.K."/>
            <person name="Polle A."/>
            <person name="Pukkila P.J."/>
            <person name="Richardson P.M."/>
            <person name="Rouze P."/>
            <person name="Sanders I.R."/>
            <person name="Stajich J.E."/>
            <person name="Tunlid A."/>
            <person name="Tuskan G."/>
            <person name="Grigoriev I.V."/>
        </authorList>
    </citation>
    <scope>NUCLEOTIDE SEQUENCE [LARGE SCALE GENOMIC DNA]</scope>
    <source>
        <strain evidence="9">S238N-H82 / ATCC MYA-4686</strain>
    </source>
</reference>
<dbReference type="InParanoid" id="B0CPF6"/>
<evidence type="ECO:0000259" key="7">
    <source>
        <dbReference type="PROSITE" id="PS51292"/>
    </source>
</evidence>
<dbReference type="RefSeq" id="XP_001873160.1">
    <property type="nucleotide sequence ID" value="XM_001873125.1"/>
</dbReference>
<name>B0CPF6_LACBS</name>
<dbReference type="PANTHER" id="PTHR46347">
    <property type="entry name" value="RING/FYVE/PHD ZINC FINGER SUPERFAMILY PROTEIN"/>
    <property type="match status" value="1"/>
</dbReference>
<keyword evidence="5" id="KW-0472">Membrane</keyword>
<sequence>MNAGVNNGGGFSAQRLLTVLISFQPGPFTTMPDADERQCRICFDGANVELEMGRLIRPCLCKGSISYVHVKCLQTWRNSSASKSAFFACPQCRYQYRFSRTRIVGLATNPVIVGGLSGLVFTTIVMLASYITTYFMAAFEEPSNYYSYSFFYISPIQVFQDLVTAAFRVLRDGDVVGIFDDTAFTSPTRASDSTLPRSKQTPGLIMWFIRRFVLGLPLVGAGSLVHLLLSVQMLAPVQWLARYRGQRNRRNDSSRDIAALIVIGLLVVGAARALIKVYQLTQKWTQYLLIRAEDAILEVN</sequence>
<keyword evidence="5" id="KW-0812">Transmembrane</keyword>